<name>A0A166UJL9_9HYPO</name>
<feature type="compositionally biased region" description="Basic and acidic residues" evidence="1">
    <location>
        <begin position="1"/>
        <end position="19"/>
    </location>
</feature>
<dbReference type="AlphaFoldDB" id="A0A166UJL9"/>
<feature type="compositionally biased region" description="Polar residues" evidence="1">
    <location>
        <begin position="20"/>
        <end position="31"/>
    </location>
</feature>
<dbReference type="Proteomes" id="UP000078544">
    <property type="component" value="Unassembled WGS sequence"/>
</dbReference>
<proteinExistence type="predicted"/>
<feature type="region of interest" description="Disordered" evidence="1">
    <location>
        <begin position="1"/>
        <end position="54"/>
    </location>
</feature>
<gene>
    <name evidence="2" type="ORF">AAL_00082</name>
</gene>
<organism evidence="2 3">
    <name type="scientific">Moelleriella libera RCEF 2490</name>
    <dbReference type="NCBI Taxonomy" id="1081109"/>
    <lineage>
        <taxon>Eukaryota</taxon>
        <taxon>Fungi</taxon>
        <taxon>Dikarya</taxon>
        <taxon>Ascomycota</taxon>
        <taxon>Pezizomycotina</taxon>
        <taxon>Sordariomycetes</taxon>
        <taxon>Hypocreomycetidae</taxon>
        <taxon>Hypocreales</taxon>
        <taxon>Clavicipitaceae</taxon>
        <taxon>Moelleriella</taxon>
    </lineage>
</organism>
<evidence type="ECO:0000313" key="2">
    <source>
        <dbReference type="EMBL" id="OAA32617.1"/>
    </source>
</evidence>
<keyword evidence="3" id="KW-1185">Reference proteome</keyword>
<sequence length="139" mass="15272">MLPHQVEDTVKRPHGDDASKTYQTATFSQRAEINGDLDPIPGRGRPGLHDDDLPPNIDVLLYKGDTTTEGVRQQNRGAMWKRTVLRSAAGNSVGLEGYAIRYVSRNSKTRTVSKNRAQQMVATASLDVRPGFAVLRPAT</sequence>
<accession>A0A166UJL9</accession>
<protein>
    <submittedName>
        <fullName evidence="2">Uncharacterized protein</fullName>
    </submittedName>
</protein>
<evidence type="ECO:0000256" key="1">
    <source>
        <dbReference type="SAM" id="MobiDB-lite"/>
    </source>
</evidence>
<reference evidence="2 3" key="1">
    <citation type="journal article" date="2016" name="Genome Biol. Evol.">
        <title>Divergent and convergent evolution of fungal pathogenicity.</title>
        <authorList>
            <person name="Shang Y."/>
            <person name="Xiao G."/>
            <person name="Zheng P."/>
            <person name="Cen K."/>
            <person name="Zhan S."/>
            <person name="Wang C."/>
        </authorList>
    </citation>
    <scope>NUCLEOTIDE SEQUENCE [LARGE SCALE GENOMIC DNA]</scope>
    <source>
        <strain evidence="2 3">RCEF 2490</strain>
    </source>
</reference>
<evidence type="ECO:0000313" key="3">
    <source>
        <dbReference type="Proteomes" id="UP000078544"/>
    </source>
</evidence>
<comment type="caution">
    <text evidence="2">The sequence shown here is derived from an EMBL/GenBank/DDBJ whole genome shotgun (WGS) entry which is preliminary data.</text>
</comment>
<dbReference type="EMBL" id="AZGY01000001">
    <property type="protein sequence ID" value="OAA32617.1"/>
    <property type="molecule type" value="Genomic_DNA"/>
</dbReference>